<reference evidence="4 5" key="1">
    <citation type="journal article" date="2016" name="Nat. Commun.">
        <title>Thousands of microbial genomes shed light on interconnected biogeochemical processes in an aquifer system.</title>
        <authorList>
            <person name="Anantharaman K."/>
            <person name="Brown C.T."/>
            <person name="Hug L.A."/>
            <person name="Sharon I."/>
            <person name="Castelle C.J."/>
            <person name="Probst A.J."/>
            <person name="Thomas B.C."/>
            <person name="Singh A."/>
            <person name="Wilkins M.J."/>
            <person name="Karaoz U."/>
            <person name="Brodie E.L."/>
            <person name="Williams K.H."/>
            <person name="Hubbard S.S."/>
            <person name="Banfield J.F."/>
        </authorList>
    </citation>
    <scope>NUCLEOTIDE SEQUENCE [LARGE SCALE GENOMIC DNA]</scope>
</reference>
<evidence type="ECO:0000256" key="2">
    <source>
        <dbReference type="SAM" id="SignalP"/>
    </source>
</evidence>
<feature type="chain" id="PRO_5009583162" description="Ice-binding protein C-terminal domain-containing protein" evidence="2">
    <location>
        <begin position="20"/>
        <end position="234"/>
    </location>
</feature>
<gene>
    <name evidence="4" type="ORF">A2812_03570</name>
</gene>
<keyword evidence="1" id="KW-0812">Transmembrane</keyword>
<organism evidence="4 5">
    <name type="scientific">Candidatus Staskawiczbacteria bacterium RIFCSPHIGHO2_01_FULL_36_16</name>
    <dbReference type="NCBI Taxonomy" id="1802200"/>
    <lineage>
        <taxon>Bacteria</taxon>
        <taxon>Candidatus Staskawicziibacteriota</taxon>
    </lineage>
</organism>
<proteinExistence type="predicted"/>
<keyword evidence="2" id="KW-0732">Signal</keyword>
<dbReference type="InterPro" id="IPR013424">
    <property type="entry name" value="Ice-binding_C"/>
</dbReference>
<comment type="caution">
    <text evidence="4">The sequence shown here is derived from an EMBL/GenBank/DDBJ whole genome shotgun (WGS) entry which is preliminary data.</text>
</comment>
<accession>A0A1G2HS51</accession>
<name>A0A1G2HS51_9BACT</name>
<dbReference type="EMBL" id="MHOM01000008">
    <property type="protein sequence ID" value="OGZ65307.1"/>
    <property type="molecule type" value="Genomic_DNA"/>
</dbReference>
<feature type="transmembrane region" description="Helical" evidence="1">
    <location>
        <begin position="214"/>
        <end position="231"/>
    </location>
</feature>
<evidence type="ECO:0000313" key="4">
    <source>
        <dbReference type="EMBL" id="OGZ65307.1"/>
    </source>
</evidence>
<dbReference type="Proteomes" id="UP000177190">
    <property type="component" value="Unassembled WGS sequence"/>
</dbReference>
<feature type="signal peptide" evidence="2">
    <location>
        <begin position="1"/>
        <end position="19"/>
    </location>
</feature>
<protein>
    <recommendedName>
        <fullName evidence="3">Ice-binding protein C-terminal domain-containing protein</fullName>
    </recommendedName>
</protein>
<evidence type="ECO:0000259" key="3">
    <source>
        <dbReference type="Pfam" id="PF07589"/>
    </source>
</evidence>
<feature type="domain" description="Ice-binding protein C-terminal" evidence="3">
    <location>
        <begin position="211"/>
        <end position="234"/>
    </location>
</feature>
<dbReference type="Pfam" id="PF07589">
    <property type="entry name" value="PEP-CTERM"/>
    <property type="match status" value="1"/>
</dbReference>
<keyword evidence="1" id="KW-0472">Membrane</keyword>
<evidence type="ECO:0000256" key="1">
    <source>
        <dbReference type="SAM" id="Phobius"/>
    </source>
</evidence>
<dbReference type="NCBIfam" id="TIGR02595">
    <property type="entry name" value="PEP_CTERM"/>
    <property type="match status" value="1"/>
</dbReference>
<sequence length="234" mass="25003">MKTRTIVCLLVLLFGVNQANGLVQFKDGLVHVIDYTINDDVWVDYQAPGMQTTVNLFTGGEIIFAEQSVLKGFNDSRLNISGGHVDYLFAYDNSHVTISNGGANYLRLYDNSHMIMSGGSIWGMTAGGNSQVVILGGNIGHGLALKNNANVIINGSDFAIDGSPVGFGEITSVFGGDIYDEPPRMLTYTPTTSEFGMCQFGIGETASINLVPEPGTIVLLVTGLIAGGFLLRRK</sequence>
<dbReference type="AlphaFoldDB" id="A0A1G2HS51"/>
<keyword evidence="1" id="KW-1133">Transmembrane helix</keyword>
<evidence type="ECO:0000313" key="5">
    <source>
        <dbReference type="Proteomes" id="UP000177190"/>
    </source>
</evidence>